<dbReference type="Gene3D" id="3.80.10.10">
    <property type="entry name" value="Ribonuclease Inhibitor"/>
    <property type="match status" value="1"/>
</dbReference>
<gene>
    <name evidence="1" type="ORF">AURDEDRAFT_173633</name>
</gene>
<reference evidence="2" key="1">
    <citation type="journal article" date="2012" name="Science">
        <title>The Paleozoic origin of enzymatic lignin decomposition reconstructed from 31 fungal genomes.</title>
        <authorList>
            <person name="Floudas D."/>
            <person name="Binder M."/>
            <person name="Riley R."/>
            <person name="Barry K."/>
            <person name="Blanchette R.A."/>
            <person name="Henrissat B."/>
            <person name="Martinez A.T."/>
            <person name="Otillar R."/>
            <person name="Spatafora J.W."/>
            <person name="Yadav J.S."/>
            <person name="Aerts A."/>
            <person name="Benoit I."/>
            <person name="Boyd A."/>
            <person name="Carlson A."/>
            <person name="Copeland A."/>
            <person name="Coutinho P.M."/>
            <person name="de Vries R.P."/>
            <person name="Ferreira P."/>
            <person name="Findley K."/>
            <person name="Foster B."/>
            <person name="Gaskell J."/>
            <person name="Glotzer D."/>
            <person name="Gorecki P."/>
            <person name="Heitman J."/>
            <person name="Hesse C."/>
            <person name="Hori C."/>
            <person name="Igarashi K."/>
            <person name="Jurgens J.A."/>
            <person name="Kallen N."/>
            <person name="Kersten P."/>
            <person name="Kohler A."/>
            <person name="Kuees U."/>
            <person name="Kumar T.K.A."/>
            <person name="Kuo A."/>
            <person name="LaButti K."/>
            <person name="Larrondo L.F."/>
            <person name="Lindquist E."/>
            <person name="Ling A."/>
            <person name="Lombard V."/>
            <person name="Lucas S."/>
            <person name="Lundell T."/>
            <person name="Martin R."/>
            <person name="McLaughlin D.J."/>
            <person name="Morgenstern I."/>
            <person name="Morin E."/>
            <person name="Murat C."/>
            <person name="Nagy L.G."/>
            <person name="Nolan M."/>
            <person name="Ohm R.A."/>
            <person name="Patyshakuliyeva A."/>
            <person name="Rokas A."/>
            <person name="Ruiz-Duenas F.J."/>
            <person name="Sabat G."/>
            <person name="Salamov A."/>
            <person name="Samejima M."/>
            <person name="Schmutz J."/>
            <person name="Slot J.C."/>
            <person name="St John F."/>
            <person name="Stenlid J."/>
            <person name="Sun H."/>
            <person name="Sun S."/>
            <person name="Syed K."/>
            <person name="Tsang A."/>
            <person name="Wiebenga A."/>
            <person name="Young D."/>
            <person name="Pisabarro A."/>
            <person name="Eastwood D.C."/>
            <person name="Martin F."/>
            <person name="Cullen D."/>
            <person name="Grigoriev I.V."/>
            <person name="Hibbett D.S."/>
        </authorList>
    </citation>
    <scope>NUCLEOTIDE SEQUENCE [LARGE SCALE GENOMIC DNA]</scope>
    <source>
        <strain evidence="2">TFB10046</strain>
    </source>
</reference>
<sequence length="365" mass="41875">MLLDILHARPQLRRLALSVSLDFEDLPRYMPQLLSAFSGLSYLHALWLTDVTIDALPLIDACPGQLETLAVTPSHLELAGSSYYRPPRPAWKRRLGALVERHSHTLRSFHCDYSWHLPHLIPSLKFPNVTVILPLSGCRVDMALAAAYPALTHLRLGSFEPEISHLDKVWPSLRHLDLEMWDSGTLSPDHCVRNIAFHALLHNQRARAVAHIAILASPHVTGLRVSWEWRPDTLDLLVEVIALFPNLKYLSIPAFFDYNIEGLRNFTRIVACLPASLRILELRLMMVTQQHLDANCESRDAMIELFIARAPQLEVVGIEWMGIRTCSRNTYHWRIEGQSDRLLEPAVVKDLLRDYLYSYEWPEWP</sequence>
<dbReference type="KEGG" id="adl:AURDEDRAFT_173633"/>
<dbReference type="EMBL" id="JH687843">
    <property type="protein sequence ID" value="EJD37359.1"/>
    <property type="molecule type" value="Genomic_DNA"/>
</dbReference>
<proteinExistence type="predicted"/>
<protein>
    <recommendedName>
        <fullName evidence="3">F-box domain-containing protein</fullName>
    </recommendedName>
</protein>
<accession>J0CZV7</accession>
<dbReference type="AlphaFoldDB" id="J0CZV7"/>
<keyword evidence="2" id="KW-1185">Reference proteome</keyword>
<evidence type="ECO:0000313" key="2">
    <source>
        <dbReference type="Proteomes" id="UP000006514"/>
    </source>
</evidence>
<dbReference type="InParanoid" id="J0CZV7"/>
<dbReference type="Proteomes" id="UP000006514">
    <property type="component" value="Unassembled WGS sequence"/>
</dbReference>
<evidence type="ECO:0000313" key="1">
    <source>
        <dbReference type="EMBL" id="EJD37359.1"/>
    </source>
</evidence>
<organism evidence="1 2">
    <name type="scientific">Auricularia subglabra (strain TFB-10046 / SS5)</name>
    <name type="common">White-rot fungus</name>
    <name type="synonym">Auricularia delicata (strain TFB10046)</name>
    <dbReference type="NCBI Taxonomy" id="717982"/>
    <lineage>
        <taxon>Eukaryota</taxon>
        <taxon>Fungi</taxon>
        <taxon>Dikarya</taxon>
        <taxon>Basidiomycota</taxon>
        <taxon>Agaricomycotina</taxon>
        <taxon>Agaricomycetes</taxon>
        <taxon>Auriculariales</taxon>
        <taxon>Auriculariaceae</taxon>
        <taxon>Auricularia</taxon>
    </lineage>
</organism>
<dbReference type="InterPro" id="IPR032675">
    <property type="entry name" value="LRR_dom_sf"/>
</dbReference>
<evidence type="ECO:0008006" key="3">
    <source>
        <dbReference type="Google" id="ProtNLM"/>
    </source>
</evidence>
<name>J0CZV7_AURST</name>
<dbReference type="SUPFAM" id="SSF52047">
    <property type="entry name" value="RNI-like"/>
    <property type="match status" value="1"/>
</dbReference>